<dbReference type="SUPFAM" id="SSF53155">
    <property type="entry name" value="Methylated DNA-protein cysteine methyltransferase domain"/>
    <property type="match status" value="1"/>
</dbReference>
<dbReference type="GO" id="GO:0006307">
    <property type="term" value="P:DNA alkylation repair"/>
    <property type="evidence" value="ECO:0007669"/>
    <property type="project" value="UniProtKB-UniRule"/>
</dbReference>
<dbReference type="HAMAP" id="MF_00772">
    <property type="entry name" value="OGT"/>
    <property type="match status" value="1"/>
</dbReference>
<comment type="catalytic activity">
    <reaction evidence="8 9">
        <text>a 6-O-methyl-2'-deoxyguanosine in DNA + L-cysteinyl-[protein] = S-methyl-L-cysteinyl-[protein] + a 2'-deoxyguanosine in DNA</text>
        <dbReference type="Rhea" id="RHEA:24000"/>
        <dbReference type="Rhea" id="RHEA-COMP:10131"/>
        <dbReference type="Rhea" id="RHEA-COMP:10132"/>
        <dbReference type="Rhea" id="RHEA-COMP:11367"/>
        <dbReference type="Rhea" id="RHEA-COMP:11368"/>
        <dbReference type="ChEBI" id="CHEBI:29950"/>
        <dbReference type="ChEBI" id="CHEBI:82612"/>
        <dbReference type="ChEBI" id="CHEBI:85445"/>
        <dbReference type="ChEBI" id="CHEBI:85448"/>
        <dbReference type="EC" id="2.1.1.63"/>
    </reaction>
</comment>
<comment type="similarity">
    <text evidence="2 9">Belongs to the MGMT family.</text>
</comment>
<comment type="catalytic activity">
    <reaction evidence="1 9">
        <text>a 4-O-methyl-thymidine in DNA + L-cysteinyl-[protein] = a thymidine in DNA + S-methyl-L-cysteinyl-[protein]</text>
        <dbReference type="Rhea" id="RHEA:53428"/>
        <dbReference type="Rhea" id="RHEA-COMP:10131"/>
        <dbReference type="Rhea" id="RHEA-COMP:10132"/>
        <dbReference type="Rhea" id="RHEA-COMP:13555"/>
        <dbReference type="Rhea" id="RHEA-COMP:13556"/>
        <dbReference type="ChEBI" id="CHEBI:29950"/>
        <dbReference type="ChEBI" id="CHEBI:82612"/>
        <dbReference type="ChEBI" id="CHEBI:137386"/>
        <dbReference type="ChEBI" id="CHEBI:137387"/>
        <dbReference type="EC" id="2.1.1.63"/>
    </reaction>
</comment>
<evidence type="ECO:0000256" key="5">
    <source>
        <dbReference type="ARBA" id="ARBA00022679"/>
    </source>
</evidence>
<evidence type="ECO:0000256" key="8">
    <source>
        <dbReference type="ARBA" id="ARBA00049348"/>
    </source>
</evidence>
<comment type="function">
    <text evidence="9">Involved in the cellular defense against the biological effects of O6-methylguanine (O6-MeG) and O4-methylthymine (O4-MeT) in DNA. Repairs the methylated nucleobase in DNA by stoichiometrically transferring the methyl group to a cysteine residue in the enzyme. This is a suicide reaction: the enzyme is irreversibly inactivated.</text>
</comment>
<dbReference type="PROSITE" id="PS00374">
    <property type="entry name" value="MGMT"/>
    <property type="match status" value="1"/>
</dbReference>
<dbReference type="InterPro" id="IPR014048">
    <property type="entry name" value="MethylDNA_cys_MeTrfase_DNA-bd"/>
</dbReference>
<keyword evidence="6 9" id="KW-0227">DNA damage</keyword>
<dbReference type="EMBL" id="CP049887">
    <property type="protein sequence ID" value="QIL49796.1"/>
    <property type="molecule type" value="Genomic_DNA"/>
</dbReference>
<dbReference type="KEGG" id="vhy:G7082_10990"/>
<dbReference type="PANTHER" id="PTHR10815">
    <property type="entry name" value="METHYLATED-DNA--PROTEIN-CYSTEINE METHYLTRANSFERASE"/>
    <property type="match status" value="1"/>
</dbReference>
<comment type="subcellular location">
    <subcellularLocation>
        <location evidence="9">Cytoplasm</location>
    </subcellularLocation>
</comment>
<dbReference type="PANTHER" id="PTHR10815:SF5">
    <property type="entry name" value="METHYLATED-DNA--PROTEIN-CYSTEINE METHYLTRANSFERASE"/>
    <property type="match status" value="1"/>
</dbReference>
<feature type="domain" description="Methylated-DNA-[protein]-cysteine S-methyltransferase DNA binding" evidence="10">
    <location>
        <begin position="72"/>
        <end position="154"/>
    </location>
</feature>
<reference evidence="12 13" key="1">
    <citation type="submission" date="2020-03" db="EMBL/GenBank/DDBJ databases">
        <title>Vagococcus sp. nov., isolated from beetles.</title>
        <authorList>
            <person name="Hyun D.-W."/>
            <person name="Bae J.-W."/>
        </authorList>
    </citation>
    <scope>NUCLEOTIDE SEQUENCE [LARGE SCALE GENOMIC DNA]</scope>
    <source>
        <strain evidence="12 13">HDW17B</strain>
    </source>
</reference>
<organism evidence="12 13">
    <name type="scientific">Vagococcus hydrophili</name>
    <dbReference type="NCBI Taxonomy" id="2714947"/>
    <lineage>
        <taxon>Bacteria</taxon>
        <taxon>Bacillati</taxon>
        <taxon>Bacillota</taxon>
        <taxon>Bacilli</taxon>
        <taxon>Lactobacillales</taxon>
        <taxon>Enterococcaceae</taxon>
        <taxon>Vagococcus</taxon>
    </lineage>
</organism>
<dbReference type="Pfam" id="PF01035">
    <property type="entry name" value="DNA_binding_1"/>
    <property type="match status" value="1"/>
</dbReference>
<proteinExistence type="inferred from homology"/>
<dbReference type="GO" id="GO:0032259">
    <property type="term" value="P:methylation"/>
    <property type="evidence" value="ECO:0007669"/>
    <property type="project" value="UniProtKB-KW"/>
</dbReference>
<evidence type="ECO:0000259" key="11">
    <source>
        <dbReference type="Pfam" id="PF02870"/>
    </source>
</evidence>
<dbReference type="GO" id="GO:0003908">
    <property type="term" value="F:methylated-DNA-[protein]-cysteine S-methyltransferase activity"/>
    <property type="evidence" value="ECO:0007669"/>
    <property type="project" value="UniProtKB-UniRule"/>
</dbReference>
<evidence type="ECO:0000256" key="7">
    <source>
        <dbReference type="ARBA" id="ARBA00023204"/>
    </source>
</evidence>
<dbReference type="Gene3D" id="1.10.10.10">
    <property type="entry name" value="Winged helix-like DNA-binding domain superfamily/Winged helix DNA-binding domain"/>
    <property type="match status" value="1"/>
</dbReference>
<dbReference type="CDD" id="cd06445">
    <property type="entry name" value="ATase"/>
    <property type="match status" value="1"/>
</dbReference>
<dbReference type="InterPro" id="IPR036388">
    <property type="entry name" value="WH-like_DNA-bd_sf"/>
</dbReference>
<sequence length="159" mass="17937">MYLEFGALKIWLTADDIGITRIDFVEEAIDQPELSFLQKQHLEQAKKELTAYFNGELLTFTVPLHLTIGTTFQRKVWHALQTIPYGEIRNYQEIAILADSPKAQRAVGQANRNNPIPIIIPCHRVIGKNGKLVGYSGNSPEGIAIKRRLLSLEKNKKGL</sequence>
<evidence type="ECO:0000256" key="1">
    <source>
        <dbReference type="ARBA" id="ARBA00001286"/>
    </source>
</evidence>
<dbReference type="GO" id="GO:0005737">
    <property type="term" value="C:cytoplasm"/>
    <property type="evidence" value="ECO:0007669"/>
    <property type="project" value="UniProtKB-SubCell"/>
</dbReference>
<evidence type="ECO:0000313" key="12">
    <source>
        <dbReference type="EMBL" id="QIL49796.1"/>
    </source>
</evidence>
<accession>A0A6G8AXR9</accession>
<keyword evidence="7 9" id="KW-0234">DNA repair</keyword>
<dbReference type="InterPro" id="IPR036217">
    <property type="entry name" value="MethylDNA_cys_MeTrfase_DNAb"/>
</dbReference>
<gene>
    <name evidence="12" type="ORF">G7082_10990</name>
</gene>
<dbReference type="RefSeq" id="WP_166036076.1">
    <property type="nucleotide sequence ID" value="NZ_CP049887.1"/>
</dbReference>
<dbReference type="AlphaFoldDB" id="A0A6G8AXR9"/>
<feature type="domain" description="Methylguanine DNA methyltransferase ribonuclease-like" evidence="11">
    <location>
        <begin position="9"/>
        <end position="65"/>
    </location>
</feature>
<evidence type="ECO:0000313" key="13">
    <source>
        <dbReference type="Proteomes" id="UP000501747"/>
    </source>
</evidence>
<dbReference type="Gene3D" id="3.30.160.70">
    <property type="entry name" value="Methylated DNA-protein cysteine methyltransferase domain"/>
    <property type="match status" value="1"/>
</dbReference>
<keyword evidence="4 9" id="KW-0489">Methyltransferase</keyword>
<dbReference type="InterPro" id="IPR008332">
    <property type="entry name" value="MethylG_MeTrfase_N"/>
</dbReference>
<dbReference type="FunFam" id="1.10.10.10:FF:000214">
    <property type="entry name" value="Methylated-DNA--protein-cysteine methyltransferase"/>
    <property type="match status" value="1"/>
</dbReference>
<dbReference type="InterPro" id="IPR036631">
    <property type="entry name" value="MGMT_N_sf"/>
</dbReference>
<keyword evidence="5 9" id="KW-0808">Transferase</keyword>
<dbReference type="Proteomes" id="UP000501747">
    <property type="component" value="Chromosome"/>
</dbReference>
<evidence type="ECO:0000256" key="3">
    <source>
        <dbReference type="ARBA" id="ARBA00022490"/>
    </source>
</evidence>
<protein>
    <recommendedName>
        <fullName evidence="9">Methylated-DNA--protein-cysteine methyltransferase</fullName>
        <ecNumber evidence="9">2.1.1.63</ecNumber>
    </recommendedName>
    <alternativeName>
        <fullName evidence="9">6-O-methylguanine-DNA methyltransferase</fullName>
        <shortName evidence="9">MGMT</shortName>
    </alternativeName>
    <alternativeName>
        <fullName evidence="9">O-6-methylguanine-DNA-alkyltransferase</fullName>
    </alternativeName>
</protein>
<dbReference type="EC" id="2.1.1.63" evidence="9"/>
<keyword evidence="3 9" id="KW-0963">Cytoplasm</keyword>
<dbReference type="InterPro" id="IPR023546">
    <property type="entry name" value="MGMT"/>
</dbReference>
<comment type="miscellaneous">
    <text evidence="9">This enzyme catalyzes only one turnover and therefore is not strictly catalytic. According to one definition, an enzyme is a biocatalyst that acts repeatedly and over many reaction cycles.</text>
</comment>
<evidence type="ECO:0000256" key="6">
    <source>
        <dbReference type="ARBA" id="ARBA00022763"/>
    </source>
</evidence>
<dbReference type="SUPFAM" id="SSF46767">
    <property type="entry name" value="Methylated DNA-protein cysteine methyltransferase, C-terminal domain"/>
    <property type="match status" value="1"/>
</dbReference>
<evidence type="ECO:0000256" key="4">
    <source>
        <dbReference type="ARBA" id="ARBA00022603"/>
    </source>
</evidence>
<dbReference type="NCBIfam" id="TIGR00589">
    <property type="entry name" value="ogt"/>
    <property type="match status" value="1"/>
</dbReference>
<dbReference type="Pfam" id="PF02870">
    <property type="entry name" value="Methyltransf_1N"/>
    <property type="match status" value="1"/>
</dbReference>
<feature type="active site" description="Nucleophile; methyl group acceptor" evidence="9">
    <location>
        <position position="122"/>
    </location>
</feature>
<evidence type="ECO:0000259" key="10">
    <source>
        <dbReference type="Pfam" id="PF01035"/>
    </source>
</evidence>
<name>A0A6G8AXR9_9ENTE</name>
<dbReference type="InterPro" id="IPR001497">
    <property type="entry name" value="MethylDNA_cys_MeTrfase_AS"/>
</dbReference>
<evidence type="ECO:0000256" key="9">
    <source>
        <dbReference type="HAMAP-Rule" id="MF_00772"/>
    </source>
</evidence>
<keyword evidence="13" id="KW-1185">Reference proteome</keyword>
<evidence type="ECO:0000256" key="2">
    <source>
        <dbReference type="ARBA" id="ARBA00008711"/>
    </source>
</evidence>